<keyword evidence="7" id="KW-0653">Protein transport</keyword>
<dbReference type="CDD" id="cd19961">
    <property type="entry name" value="EcYidC-like_peri"/>
    <property type="match status" value="1"/>
</dbReference>
<dbReference type="InterPro" id="IPR028053">
    <property type="entry name" value="Membr_insert_YidC_N"/>
</dbReference>
<feature type="non-terminal residue" evidence="16">
    <location>
        <position position="564"/>
    </location>
</feature>
<keyword evidence="4" id="KW-0813">Transport</keyword>
<dbReference type="PANTHER" id="PTHR12428:SF65">
    <property type="entry name" value="CYTOCHROME C OXIDASE ASSEMBLY PROTEIN COX18, MITOCHONDRIAL"/>
    <property type="match status" value="1"/>
</dbReference>
<evidence type="ECO:0000256" key="11">
    <source>
        <dbReference type="ARBA" id="ARBA00033245"/>
    </source>
</evidence>
<dbReference type="CDD" id="cd20070">
    <property type="entry name" value="5TM_YidC_Alb3"/>
    <property type="match status" value="1"/>
</dbReference>
<organism evidence="16">
    <name type="scientific">hydrothermal vent metagenome</name>
    <dbReference type="NCBI Taxonomy" id="652676"/>
    <lineage>
        <taxon>unclassified sequences</taxon>
        <taxon>metagenomes</taxon>
        <taxon>ecological metagenomes</taxon>
    </lineage>
</organism>
<dbReference type="EMBL" id="UOES01000566">
    <property type="protein sequence ID" value="VAW29419.1"/>
    <property type="molecule type" value="Genomic_DNA"/>
</dbReference>
<evidence type="ECO:0000313" key="16">
    <source>
        <dbReference type="EMBL" id="VAW29419.1"/>
    </source>
</evidence>
<keyword evidence="8 13" id="KW-1133">Transmembrane helix</keyword>
<accession>A0A3B0UXU6</accession>
<dbReference type="NCBIfam" id="TIGR03593">
    <property type="entry name" value="yidC_nterm"/>
    <property type="match status" value="1"/>
</dbReference>
<proteinExistence type="inferred from homology"/>
<dbReference type="PANTHER" id="PTHR12428">
    <property type="entry name" value="OXA1"/>
    <property type="match status" value="1"/>
</dbReference>
<feature type="transmembrane region" description="Helical" evidence="13">
    <location>
        <begin position="521"/>
        <end position="539"/>
    </location>
</feature>
<sequence>MDKNQATGLLLISLMVMVYFYFFGGPPELVEQPVQTTEQVVTEQQPDQLNAAPALPDSVQQILNQQQYGDLATAAQGTPQLITVENEDVRLVFNTKGGVIEEVELKDYKTYTKEPLILVDANSRTQKLIARQSGREVNLYDLFYTVEQKEANDTIQVTFTLTNETGGTIKQHYFIPKTNGFKINYRIESNGMNGILANGLTLNWKSDLKATEKDVATSRIKSTITYYQQDGNFDELSERSTDLENESVANLSWITFKQQFFAASVIAPKGFSIGNLTTEADVNRPDVDKTATASLTIPTTALTNGNLELSYYYGPNNYQIMKKVAPGFNENVYLGIVGINLINKWVVVPIFNWLDNYIASYGLIIFILVLIIKLALSPLSYKSYLSMAKMKVLKPELDEIKEKLGGDQQKFQQEQMKLYQQVGVNPLSGCMPMLLQMPILYAMFSFFPSSIELRQQPFLWADDLSTYDSIMTLPFEIPFYGSHVSLFVILMTISTILYTWSNNQMSTVQGPMKTMSYMMPVIFMFVLNSFPAALSYYYFLSTLITFGQQALIKQYIDEDKILAV</sequence>
<feature type="domain" description="Membrane insertase YidC N-terminal" evidence="15">
    <location>
        <begin position="82"/>
        <end position="344"/>
    </location>
</feature>
<evidence type="ECO:0000256" key="9">
    <source>
        <dbReference type="ARBA" id="ARBA00023136"/>
    </source>
</evidence>
<feature type="domain" description="Membrane insertase YidC/Oxa/ALB C-terminal" evidence="14">
    <location>
        <begin position="361"/>
        <end position="553"/>
    </location>
</feature>
<keyword evidence="9 13" id="KW-0472">Membrane</keyword>
<feature type="transmembrane region" description="Helical" evidence="13">
    <location>
        <begin position="357"/>
        <end position="381"/>
    </location>
</feature>
<evidence type="ECO:0000259" key="14">
    <source>
        <dbReference type="Pfam" id="PF02096"/>
    </source>
</evidence>
<evidence type="ECO:0000256" key="2">
    <source>
        <dbReference type="ARBA" id="ARBA00010527"/>
    </source>
</evidence>
<evidence type="ECO:0000256" key="12">
    <source>
        <dbReference type="ARBA" id="ARBA00033342"/>
    </source>
</evidence>
<dbReference type="HAMAP" id="MF_01810">
    <property type="entry name" value="YidC_type1"/>
    <property type="match status" value="1"/>
</dbReference>
<evidence type="ECO:0000256" key="13">
    <source>
        <dbReference type="SAM" id="Phobius"/>
    </source>
</evidence>
<evidence type="ECO:0000256" key="8">
    <source>
        <dbReference type="ARBA" id="ARBA00022989"/>
    </source>
</evidence>
<feature type="transmembrane region" description="Helical" evidence="13">
    <location>
        <begin position="422"/>
        <end position="444"/>
    </location>
</feature>
<dbReference type="GO" id="GO:0032977">
    <property type="term" value="F:membrane insertase activity"/>
    <property type="evidence" value="ECO:0007669"/>
    <property type="project" value="InterPro"/>
</dbReference>
<evidence type="ECO:0000256" key="3">
    <source>
        <dbReference type="ARBA" id="ARBA00015325"/>
    </source>
</evidence>
<dbReference type="InterPro" id="IPR038221">
    <property type="entry name" value="YidC_periplasmic_sf"/>
</dbReference>
<dbReference type="Pfam" id="PF02096">
    <property type="entry name" value="60KD_IMP"/>
    <property type="match status" value="1"/>
</dbReference>
<dbReference type="AlphaFoldDB" id="A0A3B0UXU6"/>
<dbReference type="GO" id="GO:0005886">
    <property type="term" value="C:plasma membrane"/>
    <property type="evidence" value="ECO:0007669"/>
    <property type="project" value="UniProtKB-SubCell"/>
</dbReference>
<dbReference type="NCBIfam" id="NF002356">
    <property type="entry name" value="PRK01318.2-3"/>
    <property type="match status" value="1"/>
</dbReference>
<dbReference type="Gene3D" id="2.70.98.90">
    <property type="match status" value="1"/>
</dbReference>
<dbReference type="NCBIfam" id="TIGR03592">
    <property type="entry name" value="yidC_oxa1_cterm"/>
    <property type="match status" value="1"/>
</dbReference>
<keyword evidence="6 13" id="KW-0812">Transmembrane</keyword>
<feature type="transmembrane region" description="Helical" evidence="13">
    <location>
        <begin position="6"/>
        <end position="23"/>
    </location>
</feature>
<evidence type="ECO:0000256" key="4">
    <source>
        <dbReference type="ARBA" id="ARBA00022448"/>
    </source>
</evidence>
<comment type="similarity">
    <text evidence="2">Belongs to the OXA1/ALB3/YidC family. Type 1 subfamily.</text>
</comment>
<comment type="subcellular location">
    <subcellularLocation>
        <location evidence="1">Cell inner membrane</location>
        <topology evidence="1">Multi-pass membrane protein</topology>
    </subcellularLocation>
</comment>
<dbReference type="InterPro" id="IPR001708">
    <property type="entry name" value="YidC/ALB3/OXA1/COX18"/>
</dbReference>
<evidence type="ECO:0000256" key="5">
    <source>
        <dbReference type="ARBA" id="ARBA00022475"/>
    </source>
</evidence>
<name>A0A3B0UXU6_9ZZZZ</name>
<evidence type="ECO:0000256" key="7">
    <source>
        <dbReference type="ARBA" id="ARBA00022927"/>
    </source>
</evidence>
<feature type="transmembrane region" description="Helical" evidence="13">
    <location>
        <begin position="477"/>
        <end position="500"/>
    </location>
</feature>
<reference evidence="16" key="1">
    <citation type="submission" date="2018-06" db="EMBL/GenBank/DDBJ databases">
        <authorList>
            <person name="Zhirakovskaya E."/>
        </authorList>
    </citation>
    <scope>NUCLEOTIDE SEQUENCE</scope>
</reference>
<dbReference type="InterPro" id="IPR019998">
    <property type="entry name" value="Membr_insert_YidC"/>
</dbReference>
<evidence type="ECO:0000256" key="6">
    <source>
        <dbReference type="ARBA" id="ARBA00022692"/>
    </source>
</evidence>
<dbReference type="GO" id="GO:0015031">
    <property type="term" value="P:protein transport"/>
    <property type="evidence" value="ECO:0007669"/>
    <property type="project" value="UniProtKB-KW"/>
</dbReference>
<gene>
    <name evidence="16" type="ORF">MNBD_BACTEROID06-339</name>
</gene>
<evidence type="ECO:0000259" key="15">
    <source>
        <dbReference type="Pfam" id="PF14849"/>
    </source>
</evidence>
<protein>
    <recommendedName>
        <fullName evidence="3">Membrane protein insertase YidC</fullName>
    </recommendedName>
    <alternativeName>
        <fullName evidence="12">Foldase YidC</fullName>
    </alternativeName>
    <alternativeName>
        <fullName evidence="11">Membrane integrase YidC</fullName>
    </alternativeName>
</protein>
<dbReference type="InterPro" id="IPR047196">
    <property type="entry name" value="YidC_ALB_C"/>
</dbReference>
<keyword evidence="5" id="KW-1003">Cell membrane</keyword>
<evidence type="ECO:0000256" key="1">
    <source>
        <dbReference type="ARBA" id="ARBA00004429"/>
    </source>
</evidence>
<dbReference type="Pfam" id="PF14849">
    <property type="entry name" value="YidC_periplas"/>
    <property type="match status" value="1"/>
</dbReference>
<keyword evidence="10" id="KW-0143">Chaperone</keyword>
<dbReference type="PRINTS" id="PR00701">
    <property type="entry name" value="60KDINNERMP"/>
</dbReference>
<dbReference type="InterPro" id="IPR028055">
    <property type="entry name" value="YidC/Oxa/ALB_C"/>
</dbReference>
<evidence type="ECO:0000256" key="10">
    <source>
        <dbReference type="ARBA" id="ARBA00023186"/>
    </source>
</evidence>
<dbReference type="GO" id="GO:0051205">
    <property type="term" value="P:protein insertion into membrane"/>
    <property type="evidence" value="ECO:0007669"/>
    <property type="project" value="TreeGrafter"/>
</dbReference>